<evidence type="ECO:0000256" key="5">
    <source>
        <dbReference type="ARBA" id="ARBA00022777"/>
    </source>
</evidence>
<dbReference type="InterPro" id="IPR008271">
    <property type="entry name" value="Ser/Thr_kinase_AS"/>
</dbReference>
<dbReference type="Gene3D" id="3.30.200.20">
    <property type="entry name" value="Phosphorylase Kinase, domain 1"/>
    <property type="match status" value="1"/>
</dbReference>
<keyword evidence="12" id="KW-1185">Reference proteome</keyword>
<gene>
    <name evidence="11" type="ORF">Val02_76190</name>
</gene>
<feature type="transmembrane region" description="Helical" evidence="9">
    <location>
        <begin position="345"/>
        <end position="365"/>
    </location>
</feature>
<dbReference type="EMBL" id="BOPF01000038">
    <property type="protein sequence ID" value="GIJ50733.1"/>
    <property type="molecule type" value="Genomic_DNA"/>
</dbReference>
<protein>
    <recommendedName>
        <fullName evidence="1">non-specific serine/threonine protein kinase</fullName>
        <ecNumber evidence="1">2.7.11.1</ecNumber>
    </recommendedName>
</protein>
<organism evidence="11 12">
    <name type="scientific">Virgisporangium aliadipatigenens</name>
    <dbReference type="NCBI Taxonomy" id="741659"/>
    <lineage>
        <taxon>Bacteria</taxon>
        <taxon>Bacillati</taxon>
        <taxon>Actinomycetota</taxon>
        <taxon>Actinomycetes</taxon>
        <taxon>Micromonosporales</taxon>
        <taxon>Micromonosporaceae</taxon>
        <taxon>Virgisporangium</taxon>
    </lineage>
</organism>
<dbReference type="InterPro" id="IPR017441">
    <property type="entry name" value="Protein_kinase_ATP_BS"/>
</dbReference>
<evidence type="ECO:0000256" key="7">
    <source>
        <dbReference type="PROSITE-ProRule" id="PRU10141"/>
    </source>
</evidence>
<evidence type="ECO:0000313" key="12">
    <source>
        <dbReference type="Proteomes" id="UP000619260"/>
    </source>
</evidence>
<keyword evidence="4 7" id="KW-0547">Nucleotide-binding</keyword>
<evidence type="ECO:0000256" key="1">
    <source>
        <dbReference type="ARBA" id="ARBA00012513"/>
    </source>
</evidence>
<dbReference type="Gene3D" id="1.10.510.10">
    <property type="entry name" value="Transferase(Phosphotransferase) domain 1"/>
    <property type="match status" value="1"/>
</dbReference>
<evidence type="ECO:0000259" key="10">
    <source>
        <dbReference type="PROSITE" id="PS50011"/>
    </source>
</evidence>
<evidence type="ECO:0000256" key="9">
    <source>
        <dbReference type="SAM" id="Phobius"/>
    </source>
</evidence>
<dbReference type="SUPFAM" id="SSF56112">
    <property type="entry name" value="Protein kinase-like (PK-like)"/>
    <property type="match status" value="1"/>
</dbReference>
<dbReference type="PANTHER" id="PTHR43289:SF6">
    <property type="entry name" value="SERINE_THREONINE-PROTEIN KINASE NEKL-3"/>
    <property type="match status" value="1"/>
</dbReference>
<evidence type="ECO:0000256" key="6">
    <source>
        <dbReference type="ARBA" id="ARBA00022840"/>
    </source>
</evidence>
<feature type="compositionally biased region" description="Basic and acidic residues" evidence="8">
    <location>
        <begin position="267"/>
        <end position="277"/>
    </location>
</feature>
<feature type="region of interest" description="Disordered" evidence="8">
    <location>
        <begin position="267"/>
        <end position="294"/>
    </location>
</feature>
<dbReference type="PROSITE" id="PS50011">
    <property type="entry name" value="PROTEIN_KINASE_DOM"/>
    <property type="match status" value="1"/>
</dbReference>
<dbReference type="AlphaFoldDB" id="A0A8J3YUG8"/>
<keyword evidence="9" id="KW-0472">Membrane</keyword>
<dbReference type="Pfam" id="PF00069">
    <property type="entry name" value="Pkinase"/>
    <property type="match status" value="1"/>
</dbReference>
<dbReference type="SMART" id="SM00220">
    <property type="entry name" value="S_TKc"/>
    <property type="match status" value="1"/>
</dbReference>
<dbReference type="GO" id="GO:0004674">
    <property type="term" value="F:protein serine/threonine kinase activity"/>
    <property type="evidence" value="ECO:0007669"/>
    <property type="project" value="UniProtKB-KW"/>
</dbReference>
<reference evidence="11" key="1">
    <citation type="submission" date="2021-01" db="EMBL/GenBank/DDBJ databases">
        <title>Whole genome shotgun sequence of Virgisporangium aliadipatigenens NBRC 105644.</title>
        <authorList>
            <person name="Komaki H."/>
            <person name="Tamura T."/>
        </authorList>
    </citation>
    <scope>NUCLEOTIDE SEQUENCE</scope>
    <source>
        <strain evidence="11">NBRC 105644</strain>
    </source>
</reference>
<keyword evidence="9" id="KW-1133">Transmembrane helix</keyword>
<accession>A0A8J3YUG8</accession>
<evidence type="ECO:0000256" key="8">
    <source>
        <dbReference type="SAM" id="MobiDB-lite"/>
    </source>
</evidence>
<dbReference type="EC" id="2.7.11.1" evidence="1"/>
<evidence type="ECO:0000256" key="4">
    <source>
        <dbReference type="ARBA" id="ARBA00022741"/>
    </source>
</evidence>
<name>A0A8J3YUG8_9ACTN</name>
<keyword evidence="9" id="KW-0812">Transmembrane</keyword>
<dbReference type="GO" id="GO:0005524">
    <property type="term" value="F:ATP binding"/>
    <property type="evidence" value="ECO:0007669"/>
    <property type="project" value="UniProtKB-UniRule"/>
</dbReference>
<keyword evidence="6 7" id="KW-0067">ATP-binding</keyword>
<dbReference type="InterPro" id="IPR011009">
    <property type="entry name" value="Kinase-like_dom_sf"/>
</dbReference>
<sequence>MSVSPALLAGRYRLREALGTGGMGRVWLARDEVLHRDVAVKEVVLPLELTQAERDELQFRTMREARTTARLSHPNVVQIYDVLDIEDRPWIVMEYIRSRSLQQILSADGPVSPRRAAEIGLAVLGALVAAHRAGVLHRDVKPGNVLIADDGRVVLTDFGLAIFDGGEGSVTRPGLVWGSPEYVAPERAKHGTSSVEADLWSLGATLYTIVEGTSPFARSTAMASLTALATEKPPVPQHAGPLKPVLTGLLRKDPRARLRPADLERALRRAAEPDGRPKGARPPRPLRLPWTSSQPSPAYTAGAAAVPIDADTVPEQVTEVLPATPPGALNPSVPAELPTGGGRRMAVAAAVIALAVLAAGIAFAVNGQGARAPGASVASLPAAPAATASAVGVVPPYAAMPSELAPPENWGMYRGETFKINAPAGWQIVRSATTTEFREGASGRRLAVEVIEGAGGNAVAGVEKRVAGWSAGGNGPAQYRKESLAPVAMFESGADWKYSYQDPAGQRLRVLCRWFIKDGRGYVVSWTSPSYDLSEDYFNIAIGSIRITSP</sequence>
<keyword evidence="3" id="KW-0808">Transferase</keyword>
<dbReference type="PROSITE" id="PS00108">
    <property type="entry name" value="PROTEIN_KINASE_ST"/>
    <property type="match status" value="1"/>
</dbReference>
<proteinExistence type="predicted"/>
<feature type="domain" description="Protein kinase" evidence="10">
    <location>
        <begin position="12"/>
        <end position="267"/>
    </location>
</feature>
<evidence type="ECO:0000313" key="11">
    <source>
        <dbReference type="EMBL" id="GIJ50733.1"/>
    </source>
</evidence>
<dbReference type="Proteomes" id="UP000619260">
    <property type="component" value="Unassembled WGS sequence"/>
</dbReference>
<dbReference type="PANTHER" id="PTHR43289">
    <property type="entry name" value="MITOGEN-ACTIVATED PROTEIN KINASE KINASE KINASE 20-RELATED"/>
    <property type="match status" value="1"/>
</dbReference>
<dbReference type="RefSeq" id="WP_203904159.1">
    <property type="nucleotide sequence ID" value="NZ_BOPF01000038.1"/>
</dbReference>
<feature type="binding site" evidence="7">
    <location>
        <position position="41"/>
    </location>
    <ligand>
        <name>ATP</name>
        <dbReference type="ChEBI" id="CHEBI:30616"/>
    </ligand>
</feature>
<dbReference type="InterPro" id="IPR000719">
    <property type="entry name" value="Prot_kinase_dom"/>
</dbReference>
<comment type="caution">
    <text evidence="11">The sequence shown here is derived from an EMBL/GenBank/DDBJ whole genome shotgun (WGS) entry which is preliminary data.</text>
</comment>
<keyword evidence="5" id="KW-0418">Kinase</keyword>
<evidence type="ECO:0000256" key="2">
    <source>
        <dbReference type="ARBA" id="ARBA00022527"/>
    </source>
</evidence>
<dbReference type="CDD" id="cd14014">
    <property type="entry name" value="STKc_PknB_like"/>
    <property type="match status" value="1"/>
</dbReference>
<dbReference type="PROSITE" id="PS00107">
    <property type="entry name" value="PROTEIN_KINASE_ATP"/>
    <property type="match status" value="1"/>
</dbReference>
<evidence type="ECO:0000256" key="3">
    <source>
        <dbReference type="ARBA" id="ARBA00022679"/>
    </source>
</evidence>
<keyword evidence="2" id="KW-0723">Serine/threonine-protein kinase</keyword>